<dbReference type="CDD" id="cd17574">
    <property type="entry name" value="REC_OmpR"/>
    <property type="match status" value="1"/>
</dbReference>
<evidence type="ECO:0000313" key="12">
    <source>
        <dbReference type="Proteomes" id="UP000477980"/>
    </source>
</evidence>
<dbReference type="SUPFAM" id="SSF63829">
    <property type="entry name" value="Calcium-dependent phosphotriesterase"/>
    <property type="match status" value="1"/>
</dbReference>
<dbReference type="SMART" id="SM00342">
    <property type="entry name" value="HTH_ARAC"/>
    <property type="match status" value="1"/>
</dbReference>
<dbReference type="Pfam" id="PF00072">
    <property type="entry name" value="Response_reg"/>
    <property type="match status" value="1"/>
</dbReference>
<feature type="modified residue" description="4-aspartylphosphate" evidence="6">
    <location>
        <position position="1093"/>
    </location>
</feature>
<dbReference type="SUPFAM" id="SSF47384">
    <property type="entry name" value="Homodimeric domain of signal transducing histidine kinase"/>
    <property type="match status" value="1"/>
</dbReference>
<dbReference type="SUPFAM" id="SSF55874">
    <property type="entry name" value="ATPase domain of HSP90 chaperone/DNA topoisomerase II/histidine kinase"/>
    <property type="match status" value="1"/>
</dbReference>
<dbReference type="InterPro" id="IPR036097">
    <property type="entry name" value="HisK_dim/P_sf"/>
</dbReference>
<dbReference type="Gene3D" id="2.60.40.10">
    <property type="entry name" value="Immunoglobulins"/>
    <property type="match status" value="1"/>
</dbReference>
<dbReference type="InterPro" id="IPR009057">
    <property type="entry name" value="Homeodomain-like_sf"/>
</dbReference>
<evidence type="ECO:0000256" key="3">
    <source>
        <dbReference type="ARBA" id="ARBA00022553"/>
    </source>
</evidence>
<dbReference type="Pfam" id="PF02518">
    <property type="entry name" value="HATPase_c"/>
    <property type="match status" value="1"/>
</dbReference>
<dbReference type="GO" id="GO:0043565">
    <property type="term" value="F:sequence-specific DNA binding"/>
    <property type="evidence" value="ECO:0007669"/>
    <property type="project" value="InterPro"/>
</dbReference>
<sequence>MKKVYLLTLLVQFMLMLPCRAQFTITQHFNATNGLSNNFVHGIVQDSRGRVWIATESGLNCFDGYHFSIYKSHNSSLKSNFINTLYRDSKHRKIWIGVKGYGIYLLDENTGYISDITPHHVGISNVMAISPASDGGIWIVCHDKIVHYNYQSASFSTFLATKLKESFRNAIDQNGHLIIAGYYGGIKVINVTTKKIVKITDKNNHINKETINRFMLDKNGTIWIATNFGLRTLSCHNFTLKYLDAVSKGSINDIKPYGNKILIITEKGINVLNSNTGKSLLTLDIKGIWNSYKDDYQNLWLGSNADGIYFLGNINNPFKCIFPKPVWCLMPDGNNMWAGGNTALYLLSTDKLLDTYPLSKEYSGIVLSMQKEDNDHLVLAIAGRLVRFDIQTGSFSEIKYRNKAIAAITFYKDKQNCIWIATNSGIYSLRNGKAFYEYKLNKILGNQVTNCIRIDAVGNIWIGTIENGIYIFDRYHRFFRHLTQSKAFFSNAVMHMHNGSNNRLWLATSEGVGLIDNAGKSYECKHYNYKQGLKDPFIRSIREDKKGNVWVSTNNGLSYLNMESHMFSNFGQDDGIPTSNFTGGLFICDNGMAYASSLDGIIAFDSNQLTAKRQTSPLNFTRCTILNASVSQMSEQIIQPSPDGVYNLNYNENNVRITFSVANLAQSKLVDYSYKVDNLVEDWMLTDENIITFRSLSPGKYVVRVRARLHGQSWDSASTTSMIICIAQPFWWTWQARFVYILLVGIVILLSSRRYKHHLQIKNELDLERRKNIVEQDVNRERLQFFTNIAHEIRTPLSLIYGPVAELEQSKQLSQADSYQVDIIHKNCNRLMELINRLLDFRKVETNNRQLTVSKSNFKKCVKEIGENFKAANQNENVRYILDIEETSPYIYFDKEVIKSILNNLLNNASKYTDKGCIGLMLTQVVKAQHQYSCIKVWDTGCGISQEAISHIFEQYYQAKGKHQASGTGIGLALVKRLCELHHIQISVDSQLNEGTTFTLFIDNEETYTNALHQEADVETQTAMHREAFKISERETQTRTLSLPTLLIVEDSLEINNYIAHSLKDLFHVLQANNGQEGLQIAKEVMPDIVVCDIMMPVMDGFTMTQMLKNDIRTSHIPVIILTAKTTPEDQQHCYECGADSFITKPFSINLIKTRINNILEAQKNTAAFILQKANEKTSISESCEEKSKLSVLDQKFLDKINSFINENIGSEKLSLVLIAQQLNVSQSTLYRKLKALTGMPGNEYIRKLRLNHSLHLMLEANKNISEAAYESGFVDLAYFRTCFKEEYGEVPSDYLKKYHE</sequence>
<dbReference type="InterPro" id="IPR036890">
    <property type="entry name" value="HATPase_C_sf"/>
</dbReference>
<dbReference type="Pfam" id="PF07494">
    <property type="entry name" value="Reg_prop"/>
    <property type="match status" value="2"/>
</dbReference>
<evidence type="ECO:0000259" key="10">
    <source>
        <dbReference type="PROSITE" id="PS50110"/>
    </source>
</evidence>
<dbReference type="EC" id="2.7.13.3" evidence="2"/>
<dbReference type="Pfam" id="PF00512">
    <property type="entry name" value="HisKA"/>
    <property type="match status" value="1"/>
</dbReference>
<comment type="caution">
    <text evidence="11">The sequence shown here is derived from an EMBL/GenBank/DDBJ whole genome shotgun (WGS) entry which is preliminary data.</text>
</comment>
<dbReference type="Gene3D" id="1.10.10.60">
    <property type="entry name" value="Homeodomain-like"/>
    <property type="match status" value="2"/>
</dbReference>
<keyword evidence="5" id="KW-0804">Transcription</keyword>
<dbReference type="InterPro" id="IPR013783">
    <property type="entry name" value="Ig-like_fold"/>
</dbReference>
<evidence type="ECO:0000259" key="9">
    <source>
        <dbReference type="PROSITE" id="PS50109"/>
    </source>
</evidence>
<organism evidence="11 12">
    <name type="scientific">Segatella copri</name>
    <dbReference type="NCBI Taxonomy" id="165179"/>
    <lineage>
        <taxon>Bacteria</taxon>
        <taxon>Pseudomonadati</taxon>
        <taxon>Bacteroidota</taxon>
        <taxon>Bacteroidia</taxon>
        <taxon>Bacteroidales</taxon>
        <taxon>Prevotellaceae</taxon>
        <taxon>Segatella</taxon>
    </lineage>
</organism>
<dbReference type="InterPro" id="IPR011110">
    <property type="entry name" value="Reg_prop"/>
</dbReference>
<keyword evidence="4" id="KW-0805">Transcription regulation</keyword>
<dbReference type="PANTHER" id="PTHR43547:SF2">
    <property type="entry name" value="HYBRID SIGNAL TRANSDUCTION HISTIDINE KINASE C"/>
    <property type="match status" value="1"/>
</dbReference>
<gene>
    <name evidence="11" type="ORF">F7D25_11670</name>
</gene>
<protein>
    <recommendedName>
        <fullName evidence="2">histidine kinase</fullName>
        <ecNumber evidence="2">2.7.13.3</ecNumber>
    </recommendedName>
</protein>
<dbReference type="Gene3D" id="3.30.565.10">
    <property type="entry name" value="Histidine kinase-like ATPase, C-terminal domain"/>
    <property type="match status" value="1"/>
</dbReference>
<reference evidence="11 12" key="1">
    <citation type="submission" date="2019-09" db="EMBL/GenBank/DDBJ databases">
        <title>Distinct polysaccharide growth profiles of human intestinal Prevotella copri isolates.</title>
        <authorList>
            <person name="Fehlner-Peach H."/>
            <person name="Magnabosco C."/>
            <person name="Raghavan V."/>
            <person name="Scher J.U."/>
            <person name="Tett A."/>
            <person name="Cox L.M."/>
            <person name="Gottsegen C."/>
            <person name="Watters A."/>
            <person name="Wiltshire- Gordon J.D."/>
            <person name="Segata N."/>
            <person name="Bonneau R."/>
            <person name="Littman D.R."/>
        </authorList>
    </citation>
    <scope>NUCLEOTIDE SEQUENCE [LARGE SCALE GENOMIC DNA]</scope>
    <source>
        <strain evidence="12">iAA917</strain>
    </source>
</reference>
<evidence type="ECO:0000256" key="7">
    <source>
        <dbReference type="SAM" id="SignalP"/>
    </source>
</evidence>
<feature type="domain" description="Response regulatory" evidence="10">
    <location>
        <begin position="1045"/>
        <end position="1160"/>
    </location>
</feature>
<dbReference type="CDD" id="cd00082">
    <property type="entry name" value="HisKA"/>
    <property type="match status" value="1"/>
</dbReference>
<dbReference type="SMART" id="SM00448">
    <property type="entry name" value="REC"/>
    <property type="match status" value="1"/>
</dbReference>
<name>A0A6G1VQP5_9BACT</name>
<evidence type="ECO:0000259" key="8">
    <source>
        <dbReference type="PROSITE" id="PS01124"/>
    </source>
</evidence>
<proteinExistence type="predicted"/>
<dbReference type="PROSITE" id="PS01124">
    <property type="entry name" value="HTH_ARAC_FAMILY_2"/>
    <property type="match status" value="1"/>
</dbReference>
<feature type="domain" description="Histidine kinase" evidence="9">
    <location>
        <begin position="788"/>
        <end position="1006"/>
    </location>
</feature>
<dbReference type="InterPro" id="IPR003661">
    <property type="entry name" value="HisK_dim/P_dom"/>
</dbReference>
<dbReference type="SUPFAM" id="SSF69322">
    <property type="entry name" value="Tricorn protease domain 2"/>
    <property type="match status" value="1"/>
</dbReference>
<dbReference type="PROSITE" id="PS50110">
    <property type="entry name" value="RESPONSE_REGULATORY"/>
    <property type="match status" value="1"/>
</dbReference>
<dbReference type="Pfam" id="PF12833">
    <property type="entry name" value="HTH_18"/>
    <property type="match status" value="1"/>
</dbReference>
<dbReference type="GO" id="GO:0000155">
    <property type="term" value="F:phosphorelay sensor kinase activity"/>
    <property type="evidence" value="ECO:0007669"/>
    <property type="project" value="InterPro"/>
</dbReference>
<evidence type="ECO:0000256" key="5">
    <source>
        <dbReference type="ARBA" id="ARBA00023163"/>
    </source>
</evidence>
<evidence type="ECO:0000256" key="2">
    <source>
        <dbReference type="ARBA" id="ARBA00012438"/>
    </source>
</evidence>
<dbReference type="Proteomes" id="UP000477980">
    <property type="component" value="Unassembled WGS sequence"/>
</dbReference>
<dbReference type="PROSITE" id="PS50109">
    <property type="entry name" value="HIS_KIN"/>
    <property type="match status" value="1"/>
</dbReference>
<evidence type="ECO:0000256" key="4">
    <source>
        <dbReference type="ARBA" id="ARBA00023015"/>
    </source>
</evidence>
<dbReference type="Gene3D" id="3.40.50.2300">
    <property type="match status" value="1"/>
</dbReference>
<feature type="signal peptide" evidence="7">
    <location>
        <begin position="1"/>
        <end position="21"/>
    </location>
</feature>
<keyword evidence="3 6" id="KW-0597">Phosphoprotein</keyword>
<dbReference type="InterPro" id="IPR015943">
    <property type="entry name" value="WD40/YVTN_repeat-like_dom_sf"/>
</dbReference>
<dbReference type="RefSeq" id="WP_153091993.1">
    <property type="nucleotide sequence ID" value="NZ_DAWCWE010000086.1"/>
</dbReference>
<dbReference type="FunFam" id="1.10.287.130:FF:000045">
    <property type="entry name" value="Two-component system sensor histidine kinase/response regulator"/>
    <property type="match status" value="1"/>
</dbReference>
<accession>A0A6G1VQP5</accession>
<dbReference type="Gene3D" id="1.10.287.130">
    <property type="match status" value="1"/>
</dbReference>
<dbReference type="EMBL" id="VZAH01000111">
    <property type="protein sequence ID" value="MQP15053.1"/>
    <property type="molecule type" value="Genomic_DNA"/>
</dbReference>
<dbReference type="SMART" id="SM00387">
    <property type="entry name" value="HATPase_c"/>
    <property type="match status" value="1"/>
</dbReference>
<dbReference type="PANTHER" id="PTHR43547">
    <property type="entry name" value="TWO-COMPONENT HISTIDINE KINASE"/>
    <property type="match status" value="1"/>
</dbReference>
<evidence type="ECO:0000256" key="1">
    <source>
        <dbReference type="ARBA" id="ARBA00000085"/>
    </source>
</evidence>
<keyword evidence="7" id="KW-0732">Signal</keyword>
<dbReference type="InterPro" id="IPR001789">
    <property type="entry name" value="Sig_transdc_resp-reg_receiver"/>
</dbReference>
<dbReference type="SUPFAM" id="SSF52172">
    <property type="entry name" value="CheY-like"/>
    <property type="match status" value="1"/>
</dbReference>
<comment type="catalytic activity">
    <reaction evidence="1">
        <text>ATP + protein L-histidine = ADP + protein N-phospho-L-histidine.</text>
        <dbReference type="EC" id="2.7.13.3"/>
    </reaction>
</comment>
<dbReference type="Pfam" id="PF07495">
    <property type="entry name" value="Y_Y_Y"/>
    <property type="match status" value="1"/>
</dbReference>
<dbReference type="InterPro" id="IPR018060">
    <property type="entry name" value="HTH_AraC"/>
</dbReference>
<dbReference type="OrthoDB" id="717811at2"/>
<dbReference type="InterPro" id="IPR005467">
    <property type="entry name" value="His_kinase_dom"/>
</dbReference>
<dbReference type="GO" id="GO:0003700">
    <property type="term" value="F:DNA-binding transcription factor activity"/>
    <property type="evidence" value="ECO:0007669"/>
    <property type="project" value="InterPro"/>
</dbReference>
<feature type="domain" description="HTH araC/xylS-type" evidence="8">
    <location>
        <begin position="1199"/>
        <end position="1298"/>
    </location>
</feature>
<feature type="chain" id="PRO_5026063117" description="histidine kinase" evidence="7">
    <location>
        <begin position="22"/>
        <end position="1301"/>
    </location>
</feature>
<dbReference type="SMART" id="SM00388">
    <property type="entry name" value="HisKA"/>
    <property type="match status" value="1"/>
</dbReference>
<dbReference type="InterPro" id="IPR011123">
    <property type="entry name" value="Y_Y_Y"/>
</dbReference>
<dbReference type="SUPFAM" id="SSF46689">
    <property type="entry name" value="Homeodomain-like"/>
    <property type="match status" value="1"/>
</dbReference>
<dbReference type="Gene3D" id="2.130.10.10">
    <property type="entry name" value="YVTN repeat-like/Quinoprotein amine dehydrogenase"/>
    <property type="match status" value="2"/>
</dbReference>
<dbReference type="InterPro" id="IPR004358">
    <property type="entry name" value="Sig_transdc_His_kin-like_C"/>
</dbReference>
<evidence type="ECO:0000313" key="11">
    <source>
        <dbReference type="EMBL" id="MQP15053.1"/>
    </source>
</evidence>
<dbReference type="InterPro" id="IPR011006">
    <property type="entry name" value="CheY-like_superfamily"/>
</dbReference>
<dbReference type="PRINTS" id="PR00344">
    <property type="entry name" value="BCTRLSENSOR"/>
</dbReference>
<evidence type="ECO:0000256" key="6">
    <source>
        <dbReference type="PROSITE-ProRule" id="PRU00169"/>
    </source>
</evidence>
<dbReference type="InterPro" id="IPR003594">
    <property type="entry name" value="HATPase_dom"/>
</dbReference>